<evidence type="ECO:0000313" key="2">
    <source>
        <dbReference type="Proteomes" id="UP000294200"/>
    </source>
</evidence>
<accession>A0A4R0XEG5</accession>
<dbReference type="AlphaFoldDB" id="A0A4R0XEG5"/>
<evidence type="ECO:0000313" key="1">
    <source>
        <dbReference type="EMBL" id="TCG07522.1"/>
    </source>
</evidence>
<dbReference type="Proteomes" id="UP000294200">
    <property type="component" value="Unassembled WGS sequence"/>
</dbReference>
<keyword evidence="2" id="KW-1185">Reference proteome</keyword>
<gene>
    <name evidence="1" type="ORF">BZM27_18690</name>
</gene>
<sequence>MGRGRCSSGRNVEVINGWVCLPGVGEADHLVPLLEHPNRQMIAKVLPGGRACGRRLPLTHEEFAIAQGAMSAARRQFDASPAGIAPRLPRAVWAKIAAEDVE</sequence>
<comment type="caution">
    <text evidence="1">The sequence shown here is derived from an EMBL/GenBank/DDBJ whole genome shotgun (WGS) entry which is preliminary data.</text>
</comment>
<proteinExistence type="predicted"/>
<organism evidence="1 2">
    <name type="scientific">Paraburkholderia steynii</name>
    <dbReference type="NCBI Taxonomy" id="1245441"/>
    <lineage>
        <taxon>Bacteria</taxon>
        <taxon>Pseudomonadati</taxon>
        <taxon>Pseudomonadota</taxon>
        <taxon>Betaproteobacteria</taxon>
        <taxon>Burkholderiales</taxon>
        <taxon>Burkholderiaceae</taxon>
        <taxon>Paraburkholderia</taxon>
    </lineage>
</organism>
<reference evidence="1 2" key="1">
    <citation type="submission" date="2017-02" db="EMBL/GenBank/DDBJ databases">
        <title>Paraburkholderia sophoroidis sp. nov. and Paraburkholderia steynii sp. nov. rhizobial symbionts of the fynbos legume Hypocalyptus sophoroides.</title>
        <authorList>
            <person name="Steenkamp E.T."/>
            <person name="Beukes C.W."/>
            <person name="Van Zyl E."/>
            <person name="Avontuur J."/>
            <person name="Chan W.Y."/>
            <person name="Hassen A."/>
            <person name="Palmer M."/>
            <person name="Mthombeni L."/>
            <person name="Phalane F."/>
            <person name="Sereme K."/>
            <person name="Venter S.N."/>
        </authorList>
    </citation>
    <scope>NUCLEOTIDE SEQUENCE [LARGE SCALE GENOMIC DNA]</scope>
    <source>
        <strain evidence="1 2">HC1.1ba</strain>
    </source>
</reference>
<protein>
    <submittedName>
        <fullName evidence="1">Uncharacterized protein</fullName>
    </submittedName>
</protein>
<name>A0A4R0XEG5_9BURK</name>
<dbReference type="EMBL" id="MWML01000063">
    <property type="protein sequence ID" value="TCG07522.1"/>
    <property type="molecule type" value="Genomic_DNA"/>
</dbReference>